<sequence>MPRILSFLLLAFPLLSCEKEKETTEETALQGINNTAPNTMVMMDTALKAPFYLLIQSSGKVKAYKDVKILAETNGNITKANIQSGQKVSAGEELIRLDQREALLQLQSAENNYEKNKLEFENSLIGFPKLLAQAKPEEDSLYQKLKIASGLQESSIQLKKAQIALEKTIIRAPFSGTLYDVQAFTGKNVVAGDELLSEFNHRLMVELFLLESEALNLKTGMPAEITNAAMNATFSGEVFTVNPKVDENGLVQVQILVKGQHSLWPGMNVEVEVRIPKGDRLQVPKSSLVLRSGKPVVFSIEGDLAKWNYVEFGFDNGEMVEITDGLEEGMLVITNNNLQLAHDAPISIQNAKE</sequence>
<evidence type="ECO:0000256" key="1">
    <source>
        <dbReference type="ARBA" id="ARBA00009477"/>
    </source>
</evidence>
<accession>A0AA51RDJ3</accession>
<evidence type="ECO:0000259" key="3">
    <source>
        <dbReference type="Pfam" id="PF25954"/>
    </source>
</evidence>
<dbReference type="AlphaFoldDB" id="A0AA51RDJ3"/>
<dbReference type="InterPro" id="IPR058792">
    <property type="entry name" value="Beta-barrel_RND_2"/>
</dbReference>
<protein>
    <submittedName>
        <fullName evidence="4">Efflux RND transporter periplasmic adaptor subunit</fullName>
    </submittedName>
</protein>
<reference evidence="4" key="1">
    <citation type="submission" date="2023-08" db="EMBL/GenBank/DDBJ databases">
        <title>Comparative genomics and taxonomic characterization of three novel marine species of genus Marivirga.</title>
        <authorList>
            <person name="Muhammad N."/>
            <person name="Kim S.-G."/>
        </authorList>
    </citation>
    <scope>NUCLEOTIDE SEQUENCE [LARGE SCALE GENOMIC DNA]</scope>
    <source>
        <strain evidence="4">ABR2-2</strain>
    </source>
</reference>
<name>A0AA51RDJ3_9BACT</name>
<dbReference type="PANTHER" id="PTHR30469:SF15">
    <property type="entry name" value="HLYD FAMILY OF SECRETION PROTEINS"/>
    <property type="match status" value="1"/>
</dbReference>
<dbReference type="SUPFAM" id="SSF111369">
    <property type="entry name" value="HlyD-like secretion proteins"/>
    <property type="match status" value="1"/>
</dbReference>
<feature type="domain" description="Multidrug resistance protein MdtA-like barrel-sandwich hybrid" evidence="2">
    <location>
        <begin position="67"/>
        <end position="194"/>
    </location>
</feature>
<gene>
    <name evidence="4" type="ORF">QYS48_28340</name>
</gene>
<dbReference type="PANTHER" id="PTHR30469">
    <property type="entry name" value="MULTIDRUG RESISTANCE PROTEIN MDTA"/>
    <property type="match status" value="1"/>
</dbReference>
<dbReference type="NCBIfam" id="TIGR01730">
    <property type="entry name" value="RND_mfp"/>
    <property type="match status" value="1"/>
</dbReference>
<evidence type="ECO:0000313" key="4">
    <source>
        <dbReference type="EMBL" id="WMN07265.1"/>
    </source>
</evidence>
<feature type="domain" description="CusB-like beta-barrel" evidence="3">
    <location>
        <begin position="209"/>
        <end position="273"/>
    </location>
</feature>
<comment type="similarity">
    <text evidence="1">Belongs to the membrane fusion protein (MFP) (TC 8.A.1) family.</text>
</comment>
<dbReference type="InterPro" id="IPR006143">
    <property type="entry name" value="RND_pump_MFP"/>
</dbReference>
<dbReference type="Pfam" id="PF25917">
    <property type="entry name" value="BSH_RND"/>
    <property type="match status" value="1"/>
</dbReference>
<dbReference type="GO" id="GO:1990281">
    <property type="term" value="C:efflux pump complex"/>
    <property type="evidence" value="ECO:0007669"/>
    <property type="project" value="TreeGrafter"/>
</dbReference>
<evidence type="ECO:0000313" key="5">
    <source>
        <dbReference type="Proteomes" id="UP001244443"/>
    </source>
</evidence>
<dbReference type="EMBL" id="CP129970">
    <property type="protein sequence ID" value="WMN07265.1"/>
    <property type="molecule type" value="Genomic_DNA"/>
</dbReference>
<dbReference type="Gene3D" id="2.40.420.20">
    <property type="match status" value="1"/>
</dbReference>
<dbReference type="Pfam" id="PF25954">
    <property type="entry name" value="Beta-barrel_RND_2"/>
    <property type="match status" value="1"/>
</dbReference>
<dbReference type="Gene3D" id="2.40.30.170">
    <property type="match status" value="1"/>
</dbReference>
<dbReference type="Gene3D" id="2.40.50.100">
    <property type="match status" value="1"/>
</dbReference>
<dbReference type="InterPro" id="IPR058625">
    <property type="entry name" value="MdtA-like_BSH"/>
</dbReference>
<evidence type="ECO:0000259" key="2">
    <source>
        <dbReference type="Pfam" id="PF25917"/>
    </source>
</evidence>
<dbReference type="Proteomes" id="UP001244443">
    <property type="component" value="Chromosome"/>
</dbReference>
<dbReference type="RefSeq" id="WP_308357359.1">
    <property type="nucleotide sequence ID" value="NZ_CP129970.2"/>
</dbReference>
<dbReference type="GO" id="GO:0015562">
    <property type="term" value="F:efflux transmembrane transporter activity"/>
    <property type="evidence" value="ECO:0007669"/>
    <property type="project" value="TreeGrafter"/>
</dbReference>
<keyword evidence="5" id="KW-1185">Reference proteome</keyword>
<organism evidence="4 5">
    <name type="scientific">Marivirga arenosa</name>
    <dbReference type="NCBI Taxonomy" id="3059076"/>
    <lineage>
        <taxon>Bacteria</taxon>
        <taxon>Pseudomonadati</taxon>
        <taxon>Bacteroidota</taxon>
        <taxon>Cytophagia</taxon>
        <taxon>Cytophagales</taxon>
        <taxon>Marivirgaceae</taxon>
        <taxon>Marivirga</taxon>
    </lineage>
</organism>
<proteinExistence type="inferred from homology"/>